<gene>
    <name evidence="2" type="ORF">Desfe_1415</name>
</gene>
<proteinExistence type="inferred from homology"/>
<comment type="similarity">
    <text evidence="1">Belongs to the CTAG/PCC1 family.</text>
</comment>
<evidence type="ECO:0000313" key="2">
    <source>
        <dbReference type="EMBL" id="AFL67280.1"/>
    </source>
</evidence>
<reference evidence="2 3" key="1">
    <citation type="journal article" date="2012" name="J. Bacteriol.">
        <title>Complete Genome Sequence of Desulfurococcus fermentans, a Hyperthermophilic Cellulolytic Crenarchaeon Isolated from a Freshwater Hot Spring in Kamchatka, Russia.</title>
        <authorList>
            <person name="Susanti D."/>
            <person name="Johnson E.F."/>
            <person name="Rodriguez J.R."/>
            <person name="Anderson I."/>
            <person name="Perevalova A.A."/>
            <person name="Kyrpides N."/>
            <person name="Lucas S."/>
            <person name="Han J."/>
            <person name="Lapidus A."/>
            <person name="Cheng J.F."/>
            <person name="Goodwin L."/>
            <person name="Pitluck S."/>
            <person name="Mavrommatis K."/>
            <person name="Peters L."/>
            <person name="Land M.L."/>
            <person name="Hauser L."/>
            <person name="Gopalan V."/>
            <person name="Chan P.P."/>
            <person name="Lowe T.M."/>
            <person name="Atomi H."/>
            <person name="Bonch-Osmolovskaya E.A."/>
            <person name="Woyke T."/>
            <person name="Mukhopadhyay B."/>
        </authorList>
    </citation>
    <scope>NUCLEOTIDE SEQUENCE [LARGE SCALE GENOMIC DNA]</scope>
    <source>
        <strain evidence="2 3">DSM 16532</strain>
    </source>
</reference>
<dbReference type="EMBL" id="CP003321">
    <property type="protein sequence ID" value="AFL67280.1"/>
    <property type="molecule type" value="Genomic_DNA"/>
</dbReference>
<name>I3XTK6_DESAM</name>
<dbReference type="InterPro" id="IPR015419">
    <property type="entry name" value="CTAG/Pcc1"/>
</dbReference>
<evidence type="ECO:0000256" key="1">
    <source>
        <dbReference type="ARBA" id="ARBA00007073"/>
    </source>
</evidence>
<keyword evidence="3" id="KW-1185">Reference proteome</keyword>
<evidence type="ECO:0000313" key="3">
    <source>
        <dbReference type="Proteomes" id="UP000006175"/>
    </source>
</evidence>
<dbReference type="RefSeq" id="WP_014768167.1">
    <property type="nucleotide sequence ID" value="NC_018001.1"/>
</dbReference>
<protein>
    <submittedName>
        <fullName evidence="2">Transcription factor Pcc1</fullName>
    </submittedName>
</protein>
<dbReference type="HOGENOM" id="CLU_2730165_0_0_2"/>
<dbReference type="AlphaFoldDB" id="I3XTK6"/>
<dbReference type="Gene3D" id="3.30.310.50">
    <property type="entry name" value="Alpha-D-phosphohexomutase, C-terminal domain"/>
    <property type="match status" value="1"/>
</dbReference>
<dbReference type="GeneID" id="13061829"/>
<dbReference type="Pfam" id="PF09341">
    <property type="entry name" value="Pcc1"/>
    <property type="match status" value="1"/>
</dbReference>
<accession>I3XTK6</accession>
<dbReference type="Proteomes" id="UP000006175">
    <property type="component" value="Chromosome"/>
</dbReference>
<sequence>MLRVDEKVAEAILASIKPDIDDIPKECRGEVVENRSILVIRFSCSKASILKALNNSFTNIVLMLLDLVGCLGNE</sequence>
<dbReference type="KEGG" id="dfd:Desfe_1415"/>
<organism evidence="2 3">
    <name type="scientific">Desulfurococcus amylolyticus DSM 16532</name>
    <dbReference type="NCBI Taxonomy" id="768672"/>
    <lineage>
        <taxon>Archaea</taxon>
        <taxon>Thermoproteota</taxon>
        <taxon>Thermoprotei</taxon>
        <taxon>Desulfurococcales</taxon>
        <taxon>Desulfurococcaceae</taxon>
        <taxon>Desulfurococcus</taxon>
    </lineage>
</organism>
<dbReference type="eggNOG" id="arCOG04414">
    <property type="taxonomic scope" value="Archaea"/>
</dbReference>